<gene>
    <name evidence="1" type="ORF">HDC18596</name>
</gene>
<evidence type="ECO:0000313" key="1">
    <source>
        <dbReference type="EMBL" id="DAA03327.1"/>
    </source>
</evidence>
<accession>Q6IID9</accession>
<dbReference type="AlphaFoldDB" id="Q6IID9"/>
<name>Q6IID9_DROME</name>
<organism evidence="1">
    <name type="scientific">Drosophila melanogaster</name>
    <name type="common">Fruit fly</name>
    <dbReference type="NCBI Taxonomy" id="7227"/>
    <lineage>
        <taxon>Eukaryota</taxon>
        <taxon>Metazoa</taxon>
        <taxon>Ecdysozoa</taxon>
        <taxon>Arthropoda</taxon>
        <taxon>Hexapoda</taxon>
        <taxon>Insecta</taxon>
        <taxon>Pterygota</taxon>
        <taxon>Neoptera</taxon>
        <taxon>Endopterygota</taxon>
        <taxon>Diptera</taxon>
        <taxon>Brachycera</taxon>
        <taxon>Muscomorpha</taxon>
        <taxon>Ephydroidea</taxon>
        <taxon>Drosophilidae</taxon>
        <taxon>Drosophila</taxon>
        <taxon>Sophophora</taxon>
    </lineage>
</organism>
<proteinExistence type="predicted"/>
<protein>
    <submittedName>
        <fullName evidence="1">HDC18596</fullName>
    </submittedName>
</protein>
<dbReference type="EMBL" id="BK003127">
    <property type="protein sequence ID" value="DAA03327.1"/>
    <property type="molecule type" value="Genomic_DNA"/>
</dbReference>
<sequence>MMIVMMLPAEMGLRMRMRMRMRMGMMMMMRWPGQVNCSSSSSSSSKDSGLRALIPLLSNHFTSLCMRDTDNGPLMDVLQLHCH</sequence>
<reference evidence="1" key="1">
    <citation type="journal article" date="2003" name="Genome Biol.">
        <title>An integrated gene annotation and transcriptional profiling approach towards the full gene content of the Drosophila genome.</title>
        <authorList>
            <person name="Hild M."/>
            <person name="Beckmann B."/>
            <person name="Haas S.A."/>
            <person name="Koch B."/>
            <person name="Solovyev V."/>
            <person name="Busold C."/>
            <person name="Fellenberg K."/>
            <person name="Boutros M."/>
            <person name="Vingron M."/>
            <person name="Sauer F."/>
            <person name="Hoheisel J.D."/>
            <person name="Paro R."/>
        </authorList>
    </citation>
    <scope>NUCLEOTIDE SEQUENCE</scope>
</reference>